<dbReference type="EMBL" id="JAABOA010007785">
    <property type="protein sequence ID" value="KAF9537623.1"/>
    <property type="molecule type" value="Genomic_DNA"/>
</dbReference>
<proteinExistence type="predicted"/>
<gene>
    <name evidence="2" type="ORF">BGW38_010042</name>
</gene>
<evidence type="ECO:0000313" key="2">
    <source>
        <dbReference type="EMBL" id="KAF9537623.1"/>
    </source>
</evidence>
<evidence type="ECO:0000313" key="3">
    <source>
        <dbReference type="Proteomes" id="UP000780801"/>
    </source>
</evidence>
<protein>
    <submittedName>
        <fullName evidence="2">Uncharacterized protein</fullName>
    </submittedName>
</protein>
<feature type="compositionally biased region" description="Polar residues" evidence="1">
    <location>
        <begin position="21"/>
        <end position="36"/>
    </location>
</feature>
<feature type="compositionally biased region" description="Low complexity" evidence="1">
    <location>
        <begin position="51"/>
        <end position="81"/>
    </location>
</feature>
<dbReference type="Proteomes" id="UP000780801">
    <property type="component" value="Unassembled WGS sequence"/>
</dbReference>
<sequence>PDKDQTHPSRSSQPMPDPAHVSTSSDSNANPPTAMTTGAPRKRAGSNAAGSTTSLTSPTTVLSPSSKSNASASDWMDSGSDSDSDSSKTPDDSAQEDPSSSSSAVDRVGNPPHYESREERLRRIRKQFQLDHHHQTGYIDSNSLVGFFAEYTSDEEVQKRYAEELLQLCHARKLRRMDMKN</sequence>
<feature type="non-terminal residue" evidence="2">
    <location>
        <position position="1"/>
    </location>
</feature>
<accession>A0A9P6EXY1</accession>
<name>A0A9P6EXY1_9FUNG</name>
<dbReference type="AlphaFoldDB" id="A0A9P6EXY1"/>
<reference evidence="2" key="1">
    <citation type="journal article" date="2020" name="Fungal Divers.">
        <title>Resolving the Mortierellaceae phylogeny through synthesis of multi-gene phylogenetics and phylogenomics.</title>
        <authorList>
            <person name="Vandepol N."/>
            <person name="Liber J."/>
            <person name="Desiro A."/>
            <person name="Na H."/>
            <person name="Kennedy M."/>
            <person name="Barry K."/>
            <person name="Grigoriev I.V."/>
            <person name="Miller A.N."/>
            <person name="O'Donnell K."/>
            <person name="Stajich J.E."/>
            <person name="Bonito G."/>
        </authorList>
    </citation>
    <scope>NUCLEOTIDE SEQUENCE</scope>
    <source>
        <strain evidence="2">KOD1015</strain>
    </source>
</reference>
<evidence type="ECO:0000256" key="1">
    <source>
        <dbReference type="SAM" id="MobiDB-lite"/>
    </source>
</evidence>
<comment type="caution">
    <text evidence="2">The sequence shown here is derived from an EMBL/GenBank/DDBJ whole genome shotgun (WGS) entry which is preliminary data.</text>
</comment>
<feature type="region of interest" description="Disordered" evidence="1">
    <location>
        <begin position="1"/>
        <end position="118"/>
    </location>
</feature>
<keyword evidence="3" id="KW-1185">Reference proteome</keyword>
<organism evidence="2 3">
    <name type="scientific">Lunasporangiospora selenospora</name>
    <dbReference type="NCBI Taxonomy" id="979761"/>
    <lineage>
        <taxon>Eukaryota</taxon>
        <taxon>Fungi</taxon>
        <taxon>Fungi incertae sedis</taxon>
        <taxon>Mucoromycota</taxon>
        <taxon>Mortierellomycotina</taxon>
        <taxon>Mortierellomycetes</taxon>
        <taxon>Mortierellales</taxon>
        <taxon>Mortierellaceae</taxon>
        <taxon>Lunasporangiospora</taxon>
    </lineage>
</organism>
<feature type="non-terminal residue" evidence="2">
    <location>
        <position position="181"/>
    </location>
</feature>
<dbReference type="OrthoDB" id="10654277at2759"/>